<dbReference type="AlphaFoldDB" id="A0A2G2XGP8"/>
<keyword evidence="2" id="KW-0539">Nucleus</keyword>
<comment type="subcellular location">
    <subcellularLocation>
        <location evidence="1">Nucleus</location>
    </subcellularLocation>
</comment>
<dbReference type="PANTHER" id="PTHR45093:SF2">
    <property type="entry name" value="LISH DOMAIN-CONTAINING PROTEIN"/>
    <property type="match status" value="1"/>
</dbReference>
<protein>
    <submittedName>
        <fullName evidence="3">Uncharacterized protein</fullName>
    </submittedName>
</protein>
<organism evidence="3 4">
    <name type="scientific">Capsicum baccatum</name>
    <name type="common">Peruvian pepper</name>
    <dbReference type="NCBI Taxonomy" id="33114"/>
    <lineage>
        <taxon>Eukaryota</taxon>
        <taxon>Viridiplantae</taxon>
        <taxon>Streptophyta</taxon>
        <taxon>Embryophyta</taxon>
        <taxon>Tracheophyta</taxon>
        <taxon>Spermatophyta</taxon>
        <taxon>Magnoliopsida</taxon>
        <taxon>eudicotyledons</taxon>
        <taxon>Gunneridae</taxon>
        <taxon>Pentapetalae</taxon>
        <taxon>asterids</taxon>
        <taxon>lamiids</taxon>
        <taxon>Solanales</taxon>
        <taxon>Solanaceae</taxon>
        <taxon>Solanoideae</taxon>
        <taxon>Capsiceae</taxon>
        <taxon>Capsicum</taxon>
    </lineage>
</organism>
<evidence type="ECO:0000256" key="2">
    <source>
        <dbReference type="ARBA" id="ARBA00023242"/>
    </source>
</evidence>
<dbReference type="PANTHER" id="PTHR45093">
    <property type="entry name" value="TRANSCRIPTION ACTIVATOR MSS11"/>
    <property type="match status" value="1"/>
</dbReference>
<evidence type="ECO:0000313" key="3">
    <source>
        <dbReference type="EMBL" id="PHT56668.1"/>
    </source>
</evidence>
<gene>
    <name evidence="3" type="ORF">CQW23_05154</name>
</gene>
<reference evidence="4" key="2">
    <citation type="journal article" date="2017" name="J. Anim. Genet.">
        <title>Multiple reference genome sequences of hot pepper reveal the massive evolution of plant disease resistance genes by retroduplication.</title>
        <authorList>
            <person name="Kim S."/>
            <person name="Park J."/>
            <person name="Yeom S.-I."/>
            <person name="Kim Y.-M."/>
            <person name="Seo E."/>
            <person name="Kim K.-T."/>
            <person name="Kim M.-S."/>
            <person name="Lee J.M."/>
            <person name="Cheong K."/>
            <person name="Shin H.-S."/>
            <person name="Kim S.-B."/>
            <person name="Han K."/>
            <person name="Lee J."/>
            <person name="Park M."/>
            <person name="Lee H.-A."/>
            <person name="Lee H.-Y."/>
            <person name="Lee Y."/>
            <person name="Oh S."/>
            <person name="Lee J.H."/>
            <person name="Choi E."/>
            <person name="Choi E."/>
            <person name="Lee S.E."/>
            <person name="Jeon J."/>
            <person name="Kim H."/>
            <person name="Choi G."/>
            <person name="Song H."/>
            <person name="Lee J."/>
            <person name="Lee S.-C."/>
            <person name="Kwon J.-K."/>
            <person name="Lee H.-Y."/>
            <person name="Koo N."/>
            <person name="Hong Y."/>
            <person name="Kim R.W."/>
            <person name="Kang W.-H."/>
            <person name="Huh J.H."/>
            <person name="Kang B.-C."/>
            <person name="Yang T.-J."/>
            <person name="Lee Y.-H."/>
            <person name="Bennetzen J.L."/>
            <person name="Choi D."/>
        </authorList>
    </citation>
    <scope>NUCLEOTIDE SEQUENCE [LARGE SCALE GENOMIC DNA]</scope>
    <source>
        <strain evidence="4">cv. PBC81</strain>
    </source>
</reference>
<name>A0A2G2XGP8_CAPBA</name>
<dbReference type="OrthoDB" id="5600002at2759"/>
<accession>A0A2G2XGP8</accession>
<reference evidence="3 4" key="1">
    <citation type="journal article" date="2017" name="Genome Biol.">
        <title>New reference genome sequences of hot pepper reveal the massive evolution of plant disease-resistance genes by retroduplication.</title>
        <authorList>
            <person name="Kim S."/>
            <person name="Park J."/>
            <person name="Yeom S.I."/>
            <person name="Kim Y.M."/>
            <person name="Seo E."/>
            <person name="Kim K.T."/>
            <person name="Kim M.S."/>
            <person name="Lee J.M."/>
            <person name="Cheong K."/>
            <person name="Shin H.S."/>
            <person name="Kim S.B."/>
            <person name="Han K."/>
            <person name="Lee J."/>
            <person name="Park M."/>
            <person name="Lee H.A."/>
            <person name="Lee H.Y."/>
            <person name="Lee Y."/>
            <person name="Oh S."/>
            <person name="Lee J.H."/>
            <person name="Choi E."/>
            <person name="Choi E."/>
            <person name="Lee S.E."/>
            <person name="Jeon J."/>
            <person name="Kim H."/>
            <person name="Choi G."/>
            <person name="Song H."/>
            <person name="Lee J."/>
            <person name="Lee S.C."/>
            <person name="Kwon J.K."/>
            <person name="Lee H.Y."/>
            <person name="Koo N."/>
            <person name="Hong Y."/>
            <person name="Kim R.W."/>
            <person name="Kang W.H."/>
            <person name="Huh J.H."/>
            <person name="Kang B.C."/>
            <person name="Yang T.J."/>
            <person name="Lee Y.H."/>
            <person name="Bennetzen J.L."/>
            <person name="Choi D."/>
        </authorList>
    </citation>
    <scope>NUCLEOTIDE SEQUENCE [LARGE SCALE GENOMIC DNA]</scope>
    <source>
        <strain evidence="4">cv. PBC81</strain>
    </source>
</reference>
<sequence>MTEGKVATDPVAIDAPGGLLFEWWSVFWDIFIAQTNEKHSEAAAYIETQQMKAREHQQQLQIQQLQLMQQPNAQSQ</sequence>
<dbReference type="Proteomes" id="UP000224567">
    <property type="component" value="Unassembled WGS sequence"/>
</dbReference>
<evidence type="ECO:0000256" key="1">
    <source>
        <dbReference type="ARBA" id="ARBA00004123"/>
    </source>
</evidence>
<dbReference type="GO" id="GO:0005634">
    <property type="term" value="C:nucleus"/>
    <property type="evidence" value="ECO:0007669"/>
    <property type="project" value="UniProtKB-SubCell"/>
</dbReference>
<comment type="caution">
    <text evidence="3">The sequence shown here is derived from an EMBL/GenBank/DDBJ whole genome shotgun (WGS) entry which is preliminary data.</text>
</comment>
<dbReference type="STRING" id="33114.A0A2G2XGP8"/>
<evidence type="ECO:0000313" key="4">
    <source>
        <dbReference type="Proteomes" id="UP000224567"/>
    </source>
</evidence>
<proteinExistence type="predicted"/>
<keyword evidence="4" id="KW-1185">Reference proteome</keyword>
<dbReference type="EMBL" id="MLFT02000002">
    <property type="protein sequence ID" value="PHT56668.1"/>
    <property type="molecule type" value="Genomic_DNA"/>
</dbReference>